<organism evidence="11 12">
    <name type="scientific">Acinetobacter proteolyticus</name>
    <dbReference type="NCBI Taxonomy" id="1776741"/>
    <lineage>
        <taxon>Bacteria</taxon>
        <taxon>Pseudomonadati</taxon>
        <taxon>Pseudomonadota</taxon>
        <taxon>Gammaproteobacteria</taxon>
        <taxon>Moraxellales</taxon>
        <taxon>Moraxellaceae</taxon>
        <taxon>Acinetobacter</taxon>
    </lineage>
</organism>
<feature type="domain" description="MacB-like periplasmic core" evidence="10">
    <location>
        <begin position="28"/>
        <end position="241"/>
    </location>
</feature>
<evidence type="ECO:0000256" key="8">
    <source>
        <dbReference type="SAM" id="Phobius"/>
    </source>
</evidence>
<evidence type="ECO:0000259" key="9">
    <source>
        <dbReference type="Pfam" id="PF02687"/>
    </source>
</evidence>
<feature type="transmembrane region" description="Helical" evidence="8">
    <location>
        <begin position="313"/>
        <end position="335"/>
    </location>
</feature>
<feature type="domain" description="ABC3 transporter permease C-terminal" evidence="9">
    <location>
        <begin position="273"/>
        <end position="404"/>
    </location>
</feature>
<accession>A0A2N0WFR9</accession>
<protein>
    <submittedName>
        <fullName evidence="11">Lipoprotein-releasing system transmembrane subunit LolC</fullName>
    </submittedName>
</protein>
<feature type="transmembrane region" description="Helical" evidence="8">
    <location>
        <begin position="22"/>
        <end position="48"/>
    </location>
</feature>
<dbReference type="PANTHER" id="PTHR30489:SF0">
    <property type="entry name" value="LIPOPROTEIN-RELEASING SYSTEM TRANSMEMBRANE PROTEIN LOLE"/>
    <property type="match status" value="1"/>
</dbReference>
<evidence type="ECO:0000313" key="11">
    <source>
        <dbReference type="EMBL" id="PKF33915.1"/>
    </source>
</evidence>
<evidence type="ECO:0000256" key="5">
    <source>
        <dbReference type="ARBA" id="ARBA00022692"/>
    </source>
</evidence>
<dbReference type="GO" id="GO:0044874">
    <property type="term" value="P:lipoprotein localization to outer membrane"/>
    <property type="evidence" value="ECO:0007669"/>
    <property type="project" value="TreeGrafter"/>
</dbReference>
<feature type="transmembrane region" description="Helical" evidence="8">
    <location>
        <begin position="377"/>
        <end position="397"/>
    </location>
</feature>
<dbReference type="RefSeq" id="WP_101236282.1">
    <property type="nucleotide sequence ID" value="NZ_PISJ01000012.1"/>
</dbReference>
<name>A0A2N0WFR9_9GAMM</name>
<keyword evidence="6 8" id="KW-1133">Transmembrane helix</keyword>
<keyword evidence="7 8" id="KW-0472">Membrane</keyword>
<dbReference type="GO" id="GO:0098797">
    <property type="term" value="C:plasma membrane protein complex"/>
    <property type="evidence" value="ECO:0007669"/>
    <property type="project" value="TreeGrafter"/>
</dbReference>
<evidence type="ECO:0000256" key="4">
    <source>
        <dbReference type="ARBA" id="ARBA00022475"/>
    </source>
</evidence>
<comment type="subcellular location">
    <subcellularLocation>
        <location evidence="1">Cell membrane</location>
        <topology evidence="1">Multi-pass membrane protein</topology>
    </subcellularLocation>
</comment>
<dbReference type="NCBIfam" id="TIGR02212">
    <property type="entry name" value="lolCE"/>
    <property type="match status" value="1"/>
</dbReference>
<comment type="similarity">
    <text evidence="2">Belongs to the ABC-4 integral membrane protein family. LolC/E subfamily.</text>
</comment>
<feature type="transmembrane region" description="Helical" evidence="8">
    <location>
        <begin position="347"/>
        <end position="365"/>
    </location>
</feature>
<dbReference type="Pfam" id="PF12704">
    <property type="entry name" value="MacB_PCD"/>
    <property type="match status" value="1"/>
</dbReference>
<sequence>MFKPISLYIGLRYTRAQRSNHFISFVALVSMIGLTLGVAVLITVLSVMNGFDRELKNRVLGMVPQATVSSTQILTDWPELVKKVENHPHVTGVAPFTQLQGMLTGQGQVAGIMVTGIDPEYEKKVSIIQNHMVSGDLNALKKGEFGIVLGKDMTDALGLGLNDSVTLVLPEATPSPAGVVPRFKRFKIVGIFSVGAEVDSMVGYIALNDASTLLRLPDGAQGVRLKVDDIFTAPEVVNQIVKQLPDNFYATSWKETHGSLFSAVKMEKNLVGLLLFLIIVVAAFNIVSSLVMVVTDKKADIAILRTLGASPRFITSVFIVQGTIIGVVGTVIGVILGSSFALTISDLVSWLNHTFGLNLFSGYVIGYLPSYLRWQDVLIVVTASLSISFLATIYPAIRAAKTQPAEALRYE</sequence>
<keyword evidence="5 8" id="KW-0812">Transmembrane</keyword>
<keyword evidence="4" id="KW-1003">Cell membrane</keyword>
<evidence type="ECO:0000256" key="3">
    <source>
        <dbReference type="ARBA" id="ARBA00022448"/>
    </source>
</evidence>
<reference evidence="11 12" key="1">
    <citation type="submission" date="2017-12" db="EMBL/GenBank/DDBJ databases">
        <title>Draft Genome sequences of multiple microbial strains isolated from spacecraft associated surfaces.</title>
        <authorList>
            <person name="Seuylemezian A."/>
            <person name="Vaishampayan P."/>
            <person name="Venkateswaran K."/>
        </authorList>
    </citation>
    <scope>NUCLEOTIDE SEQUENCE [LARGE SCALE GENOMIC DNA]</scope>
    <source>
        <strain evidence="11 12">2P01AA</strain>
    </source>
</reference>
<evidence type="ECO:0000259" key="10">
    <source>
        <dbReference type="Pfam" id="PF12704"/>
    </source>
</evidence>
<keyword evidence="3" id="KW-0813">Transport</keyword>
<dbReference type="GO" id="GO:0042953">
    <property type="term" value="P:lipoprotein transport"/>
    <property type="evidence" value="ECO:0007669"/>
    <property type="project" value="InterPro"/>
</dbReference>
<dbReference type="InterPro" id="IPR011925">
    <property type="entry name" value="LolCE_TM"/>
</dbReference>
<dbReference type="EMBL" id="PISJ01000012">
    <property type="protein sequence ID" value="PKF33915.1"/>
    <property type="molecule type" value="Genomic_DNA"/>
</dbReference>
<comment type="caution">
    <text evidence="11">The sequence shown here is derived from an EMBL/GenBank/DDBJ whole genome shotgun (WGS) entry which is preliminary data.</text>
</comment>
<dbReference type="Proteomes" id="UP000233553">
    <property type="component" value="Unassembled WGS sequence"/>
</dbReference>
<proteinExistence type="inferred from homology"/>
<dbReference type="AlphaFoldDB" id="A0A2N0WFR9"/>
<evidence type="ECO:0000256" key="6">
    <source>
        <dbReference type="ARBA" id="ARBA00022989"/>
    </source>
</evidence>
<gene>
    <name evidence="11" type="ORF">CW311_08690</name>
</gene>
<evidence type="ECO:0000256" key="2">
    <source>
        <dbReference type="ARBA" id="ARBA00005236"/>
    </source>
</evidence>
<dbReference type="PANTHER" id="PTHR30489">
    <property type="entry name" value="LIPOPROTEIN-RELEASING SYSTEM TRANSMEMBRANE PROTEIN LOLE"/>
    <property type="match status" value="1"/>
</dbReference>
<dbReference type="InterPro" id="IPR051447">
    <property type="entry name" value="Lipoprotein-release_system"/>
</dbReference>
<keyword evidence="11" id="KW-0449">Lipoprotein</keyword>
<evidence type="ECO:0000256" key="1">
    <source>
        <dbReference type="ARBA" id="ARBA00004651"/>
    </source>
</evidence>
<evidence type="ECO:0000313" key="12">
    <source>
        <dbReference type="Proteomes" id="UP000233553"/>
    </source>
</evidence>
<evidence type="ECO:0000256" key="7">
    <source>
        <dbReference type="ARBA" id="ARBA00023136"/>
    </source>
</evidence>
<feature type="transmembrane region" description="Helical" evidence="8">
    <location>
        <begin position="270"/>
        <end position="293"/>
    </location>
</feature>
<dbReference type="InterPro" id="IPR025857">
    <property type="entry name" value="MacB_PCD"/>
</dbReference>
<dbReference type="InterPro" id="IPR003838">
    <property type="entry name" value="ABC3_permease_C"/>
</dbReference>
<dbReference type="Pfam" id="PF02687">
    <property type="entry name" value="FtsX"/>
    <property type="match status" value="1"/>
</dbReference>